<dbReference type="Pfam" id="PF00072">
    <property type="entry name" value="Response_reg"/>
    <property type="match status" value="1"/>
</dbReference>
<evidence type="ECO:0000256" key="8">
    <source>
        <dbReference type="PROSITE-ProRule" id="PRU00169"/>
    </source>
</evidence>
<keyword evidence="9" id="KW-0175">Coiled coil</keyword>
<sequence>MIRVMLVDDEEMTRDGLKEYVSWAELGMEVVGTAEDGKQALERFAELRPDLLLCDVRMPHMDGLELARRLKEQGPDCKIIFLSGYSDVEYLKSAIKLQAVDYVEKPVQLPELEELLARTGDEIRRLQAEKKDAERLKDSWDRSEPEMSSRLMRRLLALNGPSDPEWPSVRDQLELLHPRMPRDGIWICAAFAFADTADRDRWRDEAAAAAEGQGLSVFTAIVDGTGVACAALDSERHLEPAALWLNKLVGRGAGAGSAPKRAAGVGDPAGHPSQIGESFAQAMRALQYRFYRGWQSVLWSRELSFQDKADRLLFDKNHFIAFEEALRRQEFREAEERLDQAVNELLLYPSPDIDAVRKKLFRWYISMTKVYPEAMWEFENDELWSQVFVSGELYTIRQFMARRLQIIREGMQGVSPGDKSVIREVIRYVQQRYAEDISISSIAGHVYLTPTYLCLLFKKERGMSIHDFITQTRVDKAKQLLRDRSLKLYEIANRVGYQDANYFSKVFRKITGENPSEYRDRMEEPFI</sequence>
<dbReference type="Proteomes" id="UP001596528">
    <property type="component" value="Unassembled WGS sequence"/>
</dbReference>
<dbReference type="SMART" id="SM00448">
    <property type="entry name" value="REC"/>
    <property type="match status" value="1"/>
</dbReference>
<dbReference type="InterPro" id="IPR018060">
    <property type="entry name" value="HTH_AraC"/>
</dbReference>
<organism evidence="12 13">
    <name type="scientific">Paenibacillus thermoaerophilus</name>
    <dbReference type="NCBI Taxonomy" id="1215385"/>
    <lineage>
        <taxon>Bacteria</taxon>
        <taxon>Bacillati</taxon>
        <taxon>Bacillota</taxon>
        <taxon>Bacilli</taxon>
        <taxon>Bacillales</taxon>
        <taxon>Paenibacillaceae</taxon>
        <taxon>Paenibacillus</taxon>
    </lineage>
</organism>
<accession>A0ABW2V1I5</accession>
<dbReference type="PRINTS" id="PR00032">
    <property type="entry name" value="HTHARAC"/>
</dbReference>
<dbReference type="EMBL" id="JBHTGQ010000004">
    <property type="protein sequence ID" value="MFC7748840.1"/>
    <property type="molecule type" value="Genomic_DNA"/>
</dbReference>
<evidence type="ECO:0000313" key="12">
    <source>
        <dbReference type="EMBL" id="MFC7748840.1"/>
    </source>
</evidence>
<dbReference type="SMART" id="SM00342">
    <property type="entry name" value="HTH_ARAC"/>
    <property type="match status" value="1"/>
</dbReference>
<dbReference type="PANTHER" id="PTHR42713">
    <property type="entry name" value="HISTIDINE KINASE-RELATED"/>
    <property type="match status" value="1"/>
</dbReference>
<dbReference type="InterPro" id="IPR018062">
    <property type="entry name" value="HTH_AraC-typ_CS"/>
</dbReference>
<evidence type="ECO:0000256" key="4">
    <source>
        <dbReference type="ARBA" id="ARBA00023012"/>
    </source>
</evidence>
<dbReference type="PROSITE" id="PS01124">
    <property type="entry name" value="HTH_ARAC_FAMILY_2"/>
    <property type="match status" value="1"/>
</dbReference>
<dbReference type="RefSeq" id="WP_138788813.1">
    <property type="nucleotide sequence ID" value="NZ_JBHTGQ010000004.1"/>
</dbReference>
<keyword evidence="3 8" id="KW-0597">Phosphoprotein</keyword>
<keyword evidence="2" id="KW-0963">Cytoplasm</keyword>
<gene>
    <name evidence="12" type="ORF">ACFQWB_02625</name>
</gene>
<proteinExistence type="predicted"/>
<feature type="modified residue" description="4-aspartylphosphate" evidence="8">
    <location>
        <position position="55"/>
    </location>
</feature>
<evidence type="ECO:0000256" key="3">
    <source>
        <dbReference type="ARBA" id="ARBA00022553"/>
    </source>
</evidence>
<name>A0ABW2V1I5_9BACL</name>
<dbReference type="CDD" id="cd17536">
    <property type="entry name" value="REC_YesN-like"/>
    <property type="match status" value="1"/>
</dbReference>
<evidence type="ECO:0000256" key="7">
    <source>
        <dbReference type="ARBA" id="ARBA00023163"/>
    </source>
</evidence>
<keyword evidence="4" id="KW-0902">Two-component regulatory system</keyword>
<dbReference type="PANTHER" id="PTHR42713:SF3">
    <property type="entry name" value="TRANSCRIPTIONAL REGULATORY PROTEIN HPTR"/>
    <property type="match status" value="1"/>
</dbReference>
<dbReference type="InterPro" id="IPR009057">
    <property type="entry name" value="Homeodomain-like_sf"/>
</dbReference>
<comment type="subcellular location">
    <subcellularLocation>
        <location evidence="1">Cytoplasm</location>
    </subcellularLocation>
</comment>
<reference evidence="13" key="1">
    <citation type="journal article" date="2019" name="Int. J. Syst. Evol. Microbiol.">
        <title>The Global Catalogue of Microorganisms (GCM) 10K type strain sequencing project: providing services to taxonomists for standard genome sequencing and annotation.</title>
        <authorList>
            <consortium name="The Broad Institute Genomics Platform"/>
            <consortium name="The Broad Institute Genome Sequencing Center for Infectious Disease"/>
            <person name="Wu L."/>
            <person name="Ma J."/>
        </authorList>
    </citation>
    <scope>NUCLEOTIDE SEQUENCE [LARGE SCALE GENOMIC DNA]</scope>
    <source>
        <strain evidence="13">JCM 18657</strain>
    </source>
</reference>
<dbReference type="InterPro" id="IPR041522">
    <property type="entry name" value="CdaR_GGDEF"/>
</dbReference>
<dbReference type="InterPro" id="IPR051552">
    <property type="entry name" value="HptR"/>
</dbReference>
<keyword evidence="5" id="KW-0805">Transcription regulation</keyword>
<dbReference type="PROSITE" id="PS50110">
    <property type="entry name" value="RESPONSE_REGULATORY"/>
    <property type="match status" value="1"/>
</dbReference>
<evidence type="ECO:0000256" key="5">
    <source>
        <dbReference type="ARBA" id="ARBA00023015"/>
    </source>
</evidence>
<comment type="caution">
    <text evidence="12">The sequence shown here is derived from an EMBL/GenBank/DDBJ whole genome shotgun (WGS) entry which is preliminary data.</text>
</comment>
<feature type="domain" description="HTH araC/xylS-type" evidence="10">
    <location>
        <begin position="423"/>
        <end position="521"/>
    </location>
</feature>
<dbReference type="InterPro" id="IPR001789">
    <property type="entry name" value="Sig_transdc_resp-reg_receiver"/>
</dbReference>
<feature type="coiled-coil region" evidence="9">
    <location>
        <begin position="109"/>
        <end position="143"/>
    </location>
</feature>
<keyword evidence="13" id="KW-1185">Reference proteome</keyword>
<evidence type="ECO:0000256" key="1">
    <source>
        <dbReference type="ARBA" id="ARBA00004496"/>
    </source>
</evidence>
<protein>
    <submittedName>
        <fullName evidence="12">Response regulator</fullName>
    </submittedName>
</protein>
<evidence type="ECO:0000313" key="13">
    <source>
        <dbReference type="Proteomes" id="UP001596528"/>
    </source>
</evidence>
<keyword evidence="7" id="KW-0804">Transcription</keyword>
<dbReference type="SUPFAM" id="SSF46689">
    <property type="entry name" value="Homeodomain-like"/>
    <property type="match status" value="2"/>
</dbReference>
<feature type="domain" description="Response regulatory" evidence="11">
    <location>
        <begin position="3"/>
        <end position="120"/>
    </location>
</feature>
<dbReference type="InterPro" id="IPR011006">
    <property type="entry name" value="CheY-like_superfamily"/>
</dbReference>
<evidence type="ECO:0000256" key="2">
    <source>
        <dbReference type="ARBA" id="ARBA00022490"/>
    </source>
</evidence>
<dbReference type="Gene3D" id="3.40.50.2300">
    <property type="match status" value="1"/>
</dbReference>
<dbReference type="InterPro" id="IPR020449">
    <property type="entry name" value="Tscrpt_reg_AraC-type_HTH"/>
</dbReference>
<dbReference type="SUPFAM" id="SSF52172">
    <property type="entry name" value="CheY-like"/>
    <property type="match status" value="1"/>
</dbReference>
<keyword evidence="6" id="KW-0238">DNA-binding</keyword>
<dbReference type="Pfam" id="PF17853">
    <property type="entry name" value="GGDEF_2"/>
    <property type="match status" value="1"/>
</dbReference>
<evidence type="ECO:0000259" key="10">
    <source>
        <dbReference type="PROSITE" id="PS01124"/>
    </source>
</evidence>
<evidence type="ECO:0000259" key="11">
    <source>
        <dbReference type="PROSITE" id="PS50110"/>
    </source>
</evidence>
<dbReference type="Pfam" id="PF12833">
    <property type="entry name" value="HTH_18"/>
    <property type="match status" value="1"/>
</dbReference>
<evidence type="ECO:0000256" key="6">
    <source>
        <dbReference type="ARBA" id="ARBA00023125"/>
    </source>
</evidence>
<dbReference type="PROSITE" id="PS00041">
    <property type="entry name" value="HTH_ARAC_FAMILY_1"/>
    <property type="match status" value="1"/>
</dbReference>
<dbReference type="Gene3D" id="1.10.10.60">
    <property type="entry name" value="Homeodomain-like"/>
    <property type="match status" value="2"/>
</dbReference>
<evidence type="ECO:0000256" key="9">
    <source>
        <dbReference type="SAM" id="Coils"/>
    </source>
</evidence>